<dbReference type="AlphaFoldDB" id="A0A1I1YQ05"/>
<evidence type="ECO:0000256" key="4">
    <source>
        <dbReference type="ARBA" id="ARBA00022692"/>
    </source>
</evidence>
<dbReference type="PANTHER" id="PTHR33362:SF2">
    <property type="entry name" value="TRAP TRANSPORTER LARGE PERMEASE PROTEIN"/>
    <property type="match status" value="1"/>
</dbReference>
<evidence type="ECO:0000256" key="1">
    <source>
        <dbReference type="ARBA" id="ARBA00004429"/>
    </source>
</evidence>
<dbReference type="NCBIfam" id="TIGR00786">
    <property type="entry name" value="dctM"/>
    <property type="match status" value="1"/>
</dbReference>
<evidence type="ECO:0000256" key="2">
    <source>
        <dbReference type="ARBA" id="ARBA00022475"/>
    </source>
</evidence>
<keyword evidence="5 7" id="KW-1133">Transmembrane helix</keyword>
<feature type="transmembrane region" description="Helical" evidence="7">
    <location>
        <begin position="242"/>
        <end position="260"/>
    </location>
</feature>
<dbReference type="Proteomes" id="UP000199474">
    <property type="component" value="Unassembled WGS sequence"/>
</dbReference>
<feature type="transmembrane region" description="Helical" evidence="7">
    <location>
        <begin position="356"/>
        <end position="380"/>
    </location>
</feature>
<feature type="transmembrane region" description="Helical" evidence="7">
    <location>
        <begin position="400"/>
        <end position="421"/>
    </location>
</feature>
<evidence type="ECO:0000313" key="9">
    <source>
        <dbReference type="EMBL" id="SFE21392.1"/>
    </source>
</evidence>
<keyword evidence="2" id="KW-1003">Cell membrane</keyword>
<evidence type="ECO:0000256" key="6">
    <source>
        <dbReference type="ARBA" id="ARBA00023136"/>
    </source>
</evidence>
<feature type="domain" description="TRAP C4-dicarboxylate transport system permease DctM subunit" evidence="8">
    <location>
        <begin position="9"/>
        <end position="417"/>
    </location>
</feature>
<dbReference type="PANTHER" id="PTHR33362">
    <property type="entry name" value="SIALIC ACID TRAP TRANSPORTER PERMEASE PROTEIN SIAT-RELATED"/>
    <property type="match status" value="1"/>
</dbReference>
<comment type="subcellular location">
    <subcellularLocation>
        <location evidence="1">Cell inner membrane</location>
        <topology evidence="1">Multi-pass membrane protein</topology>
    </subcellularLocation>
</comment>
<dbReference type="Pfam" id="PF06808">
    <property type="entry name" value="DctM"/>
    <property type="match status" value="1"/>
</dbReference>
<evidence type="ECO:0000256" key="7">
    <source>
        <dbReference type="SAM" id="Phobius"/>
    </source>
</evidence>
<dbReference type="PIRSF" id="PIRSF006066">
    <property type="entry name" value="HI0050"/>
    <property type="match status" value="1"/>
</dbReference>
<dbReference type="GO" id="GO:0022857">
    <property type="term" value="F:transmembrane transporter activity"/>
    <property type="evidence" value="ECO:0007669"/>
    <property type="project" value="TreeGrafter"/>
</dbReference>
<feature type="transmembrane region" description="Helical" evidence="7">
    <location>
        <begin position="180"/>
        <end position="196"/>
    </location>
</feature>
<gene>
    <name evidence="9" type="ORF">SAMN05216238_11038</name>
</gene>
<dbReference type="InterPro" id="IPR004681">
    <property type="entry name" value="TRAP_DctM"/>
</dbReference>
<keyword evidence="4 7" id="KW-0812">Transmembrane</keyword>
<accession>A0A1I1YQ05</accession>
<keyword evidence="6 7" id="KW-0472">Membrane</keyword>
<dbReference type="GO" id="GO:0005886">
    <property type="term" value="C:plasma membrane"/>
    <property type="evidence" value="ECO:0007669"/>
    <property type="project" value="UniProtKB-SubCell"/>
</dbReference>
<feature type="transmembrane region" description="Helical" evidence="7">
    <location>
        <begin position="272"/>
        <end position="294"/>
    </location>
</feature>
<organism evidence="9 10">
    <name type="scientific">Lentibacillus persicus</name>
    <dbReference type="NCBI Taxonomy" id="640948"/>
    <lineage>
        <taxon>Bacteria</taxon>
        <taxon>Bacillati</taxon>
        <taxon>Bacillota</taxon>
        <taxon>Bacilli</taxon>
        <taxon>Bacillales</taxon>
        <taxon>Bacillaceae</taxon>
        <taxon>Lentibacillus</taxon>
    </lineage>
</organism>
<evidence type="ECO:0000256" key="3">
    <source>
        <dbReference type="ARBA" id="ARBA00022519"/>
    </source>
</evidence>
<feature type="transmembrane region" description="Helical" evidence="7">
    <location>
        <begin position="48"/>
        <end position="69"/>
    </location>
</feature>
<keyword evidence="3" id="KW-0997">Cell inner membrane</keyword>
<evidence type="ECO:0000313" key="10">
    <source>
        <dbReference type="Proteomes" id="UP000199474"/>
    </source>
</evidence>
<protein>
    <submittedName>
        <fullName evidence="9">TRAP transporter, DctM subunit</fullName>
    </submittedName>
</protein>
<feature type="transmembrane region" description="Helical" evidence="7">
    <location>
        <begin position="217"/>
        <end position="236"/>
    </location>
</feature>
<sequence>MEGALILFSLLFILMFLKVPIAFALGMSSVLTALVFDIPLLLLFQNMVSGINNFTFLAVPFFILAAQIMTDGEISDKIMNLAKVIVGKIRGGTAMVNVTSSMFFGGVSGSSVADVSSIGSMLIPAMKKQGYDSDYSVAVTVTSSVQGVIIPPSQNMIYFALAAGGISIGDLFIAGIFPGVILGISLLIVTYVLAVIRKYPKGQSFSLKESLKIAKDAILGMVTALIIIGGIIFGVFTATESAAVAAVYALIITVFVYKNMSIKKVKNILFSCSKTVGMIVAIIATSSAFGYVMAYLRIPDQVTTFFLNISNNPLILTLLILFLLILLGMFMDMGVLILLVTPILLPVATEIGIDPIHFGVIMVLTLGIGLCTPPVGTSLFVGCAIGELPIEKSIKALLPFYFVMIMAVLIITFIPEISLWLPSVIN</sequence>
<dbReference type="InterPro" id="IPR010656">
    <property type="entry name" value="DctM"/>
</dbReference>
<dbReference type="EMBL" id="FOMR01000010">
    <property type="protein sequence ID" value="SFE21392.1"/>
    <property type="molecule type" value="Genomic_DNA"/>
</dbReference>
<keyword evidence="10" id="KW-1185">Reference proteome</keyword>
<dbReference type="RefSeq" id="WP_090086363.1">
    <property type="nucleotide sequence ID" value="NZ_FOMR01000010.1"/>
</dbReference>
<dbReference type="STRING" id="640948.SAMN05216238_11038"/>
<dbReference type="OrthoDB" id="9785600at2"/>
<feature type="transmembrane region" description="Helical" evidence="7">
    <location>
        <begin position="314"/>
        <end position="344"/>
    </location>
</feature>
<evidence type="ECO:0000256" key="5">
    <source>
        <dbReference type="ARBA" id="ARBA00022989"/>
    </source>
</evidence>
<reference evidence="10" key="1">
    <citation type="submission" date="2016-10" db="EMBL/GenBank/DDBJ databases">
        <authorList>
            <person name="Varghese N."/>
            <person name="Submissions S."/>
        </authorList>
    </citation>
    <scope>NUCLEOTIDE SEQUENCE [LARGE SCALE GENOMIC DNA]</scope>
    <source>
        <strain evidence="10">DSM 22530</strain>
    </source>
</reference>
<proteinExistence type="predicted"/>
<evidence type="ECO:0000259" key="8">
    <source>
        <dbReference type="Pfam" id="PF06808"/>
    </source>
</evidence>
<name>A0A1I1YQ05_9BACI</name>